<dbReference type="PANTHER" id="PTHR48475:SF2">
    <property type="entry name" value="RIBONUCLEASE H"/>
    <property type="match status" value="1"/>
</dbReference>
<dbReference type="Pfam" id="PF13456">
    <property type="entry name" value="RVT_3"/>
    <property type="match status" value="1"/>
</dbReference>
<dbReference type="GO" id="GO:0003676">
    <property type="term" value="F:nucleic acid binding"/>
    <property type="evidence" value="ECO:0007669"/>
    <property type="project" value="InterPro"/>
</dbReference>
<organism evidence="2">
    <name type="scientific">Sesamum calycinum</name>
    <dbReference type="NCBI Taxonomy" id="2727403"/>
    <lineage>
        <taxon>Eukaryota</taxon>
        <taxon>Viridiplantae</taxon>
        <taxon>Streptophyta</taxon>
        <taxon>Embryophyta</taxon>
        <taxon>Tracheophyta</taxon>
        <taxon>Spermatophyta</taxon>
        <taxon>Magnoliopsida</taxon>
        <taxon>eudicotyledons</taxon>
        <taxon>Gunneridae</taxon>
        <taxon>Pentapetalae</taxon>
        <taxon>asterids</taxon>
        <taxon>lamiids</taxon>
        <taxon>Lamiales</taxon>
        <taxon>Pedaliaceae</taxon>
        <taxon>Sesamum</taxon>
    </lineage>
</organism>
<evidence type="ECO:0000313" key="2">
    <source>
        <dbReference type="EMBL" id="KAL0290422.1"/>
    </source>
</evidence>
<dbReference type="InterPro" id="IPR002156">
    <property type="entry name" value="RNaseH_domain"/>
</dbReference>
<dbReference type="SUPFAM" id="SSF56672">
    <property type="entry name" value="DNA/RNA polymerases"/>
    <property type="match status" value="1"/>
</dbReference>
<dbReference type="SUPFAM" id="SSF53098">
    <property type="entry name" value="Ribonuclease H-like"/>
    <property type="match status" value="1"/>
</dbReference>
<dbReference type="InterPro" id="IPR012337">
    <property type="entry name" value="RNaseH-like_sf"/>
</dbReference>
<proteinExistence type="predicted"/>
<dbReference type="InterPro" id="IPR036397">
    <property type="entry name" value="RNaseH_sf"/>
</dbReference>
<reference evidence="2" key="1">
    <citation type="submission" date="2020-06" db="EMBL/GenBank/DDBJ databases">
        <authorList>
            <person name="Li T."/>
            <person name="Hu X."/>
            <person name="Zhang T."/>
            <person name="Song X."/>
            <person name="Zhang H."/>
            <person name="Dai N."/>
            <person name="Sheng W."/>
            <person name="Hou X."/>
            <person name="Wei L."/>
        </authorList>
    </citation>
    <scope>NUCLEOTIDE SEQUENCE</scope>
    <source>
        <strain evidence="2">KEN8</strain>
        <tissue evidence="2">Leaf</tissue>
    </source>
</reference>
<reference evidence="2" key="2">
    <citation type="journal article" date="2024" name="Plant">
        <title>Genomic evolution and insights into agronomic trait innovations of Sesamum species.</title>
        <authorList>
            <person name="Miao H."/>
            <person name="Wang L."/>
            <person name="Qu L."/>
            <person name="Liu H."/>
            <person name="Sun Y."/>
            <person name="Le M."/>
            <person name="Wang Q."/>
            <person name="Wei S."/>
            <person name="Zheng Y."/>
            <person name="Lin W."/>
            <person name="Duan Y."/>
            <person name="Cao H."/>
            <person name="Xiong S."/>
            <person name="Wang X."/>
            <person name="Wei L."/>
            <person name="Li C."/>
            <person name="Ma Q."/>
            <person name="Ju M."/>
            <person name="Zhao R."/>
            <person name="Li G."/>
            <person name="Mu C."/>
            <person name="Tian Q."/>
            <person name="Mei H."/>
            <person name="Zhang T."/>
            <person name="Gao T."/>
            <person name="Zhang H."/>
        </authorList>
    </citation>
    <scope>NUCLEOTIDE SEQUENCE</scope>
    <source>
        <strain evidence="2">KEN8</strain>
    </source>
</reference>
<gene>
    <name evidence="2" type="ORF">Scaly_2670800</name>
</gene>
<dbReference type="PANTHER" id="PTHR48475">
    <property type="entry name" value="RIBONUCLEASE H"/>
    <property type="match status" value="1"/>
</dbReference>
<dbReference type="EMBL" id="JACGWM010001644">
    <property type="protein sequence ID" value="KAL0290422.1"/>
    <property type="molecule type" value="Genomic_DNA"/>
</dbReference>
<dbReference type="Gene3D" id="3.30.70.270">
    <property type="match status" value="1"/>
</dbReference>
<sequence length="380" mass="42942">MSSWYLNLEENGGCASIFRDLNKARPKDCYPLPRIDQLVQSTSGCEVLSMMDAPQRYQIMLAPEDRATYQRLVEKIIHPQIGRDVEVYVDDMLVKINPRAIGSVFVREEKGKQILNGAEGRYTPIEKVAFALVVTARRLRPNFLSHSVGVKTNLQLKQTLGKTRYFRTYGEMGRGIKRASNNEAEYEALLMAMKMAHIAGLADGHENGEQVEGMYEAKEENMIQYLLQIAELKMSFESFQLTQIPREENTKADCLSKLASSLDDCRTSHITIQYLLEPRATLAFQAISSPEDCRTSVVKWLDEGSLLDDRWKTARLKTRASSFLLQGGVLYKKSYTHPLLRCLSQQEGLHVLKEIHSGCCGAHGRSWIIANKAKGQDIFG</sequence>
<dbReference type="InterPro" id="IPR043502">
    <property type="entry name" value="DNA/RNA_pol_sf"/>
</dbReference>
<dbReference type="GO" id="GO:0004523">
    <property type="term" value="F:RNA-DNA hybrid ribonuclease activity"/>
    <property type="evidence" value="ECO:0007669"/>
    <property type="project" value="InterPro"/>
</dbReference>
<dbReference type="Gene3D" id="3.30.420.10">
    <property type="entry name" value="Ribonuclease H-like superfamily/Ribonuclease H"/>
    <property type="match status" value="1"/>
</dbReference>
<feature type="domain" description="RNase H type-1" evidence="1">
    <location>
        <begin position="177"/>
        <end position="258"/>
    </location>
</feature>
<evidence type="ECO:0000259" key="1">
    <source>
        <dbReference type="Pfam" id="PF13456"/>
    </source>
</evidence>
<protein>
    <recommendedName>
        <fullName evidence="1">RNase H type-1 domain-containing protein</fullName>
    </recommendedName>
</protein>
<comment type="caution">
    <text evidence="2">The sequence shown here is derived from an EMBL/GenBank/DDBJ whole genome shotgun (WGS) entry which is preliminary data.</text>
</comment>
<dbReference type="AlphaFoldDB" id="A0AAW2J8I7"/>
<dbReference type="InterPro" id="IPR043128">
    <property type="entry name" value="Rev_trsase/Diguanyl_cyclase"/>
</dbReference>
<accession>A0AAW2J8I7</accession>
<name>A0AAW2J8I7_9LAMI</name>